<dbReference type="RefSeq" id="WP_265281841.1">
    <property type="nucleotide sequence ID" value="NZ_QZCW01000001.1"/>
</dbReference>
<dbReference type="Gene3D" id="3.40.50.12780">
    <property type="entry name" value="N-terminal domain of ligase-like"/>
    <property type="match status" value="1"/>
</dbReference>
<dbReference type="PANTHER" id="PTHR45527:SF10">
    <property type="entry name" value="PYOCHELIN SYNTHASE PCHF"/>
    <property type="match status" value="1"/>
</dbReference>
<keyword evidence="5" id="KW-1185">Reference proteome</keyword>
<reference evidence="5" key="1">
    <citation type="submission" date="2023-07" db="EMBL/GenBank/DDBJ databases">
        <title>Verminephrobacter genomes.</title>
        <authorList>
            <person name="Lund M.B."/>
        </authorList>
    </citation>
    <scope>NUCLEOTIDE SEQUENCE [LARGE SCALE GENOMIC DNA]</scope>
    <source>
        <strain evidence="5">AtM5-05</strain>
    </source>
</reference>
<dbReference type="InterPro" id="IPR029058">
    <property type="entry name" value="AB_hydrolase_fold"/>
</dbReference>
<dbReference type="SUPFAM" id="SSF53474">
    <property type="entry name" value="alpha/beta-Hydrolases"/>
    <property type="match status" value="1"/>
</dbReference>
<dbReference type="Gene3D" id="3.30.559.30">
    <property type="entry name" value="Nonribosomal peptide synthetase, condensation domain"/>
    <property type="match status" value="1"/>
</dbReference>
<dbReference type="SUPFAM" id="SSF47336">
    <property type="entry name" value="ACP-like"/>
    <property type="match status" value="1"/>
</dbReference>
<dbReference type="InterPro" id="IPR009081">
    <property type="entry name" value="PP-bd_ACP"/>
</dbReference>
<dbReference type="Pfam" id="PF00668">
    <property type="entry name" value="Condensation"/>
    <property type="match status" value="1"/>
</dbReference>
<evidence type="ECO:0000313" key="5">
    <source>
        <dbReference type="Proteomes" id="UP001208935"/>
    </source>
</evidence>
<dbReference type="InterPro" id="IPR044894">
    <property type="entry name" value="TubC_N_sf"/>
</dbReference>
<dbReference type="InterPro" id="IPR001242">
    <property type="entry name" value="Condensation_dom"/>
</dbReference>
<dbReference type="Pfam" id="PF18563">
    <property type="entry name" value="TubC_N"/>
    <property type="match status" value="1"/>
</dbReference>
<comment type="pathway">
    <text evidence="1">Siderophore biosynthesis.</text>
</comment>
<comment type="caution">
    <text evidence="4">The sequence shown here is derived from an EMBL/GenBank/DDBJ whole genome shotgun (WGS) entry which is preliminary data.</text>
</comment>
<dbReference type="Gene3D" id="1.10.1200.10">
    <property type="entry name" value="ACP-like"/>
    <property type="match status" value="1"/>
</dbReference>
<dbReference type="Pfam" id="PF00501">
    <property type="entry name" value="AMP-binding"/>
    <property type="match status" value="1"/>
</dbReference>
<evidence type="ECO:0000256" key="2">
    <source>
        <dbReference type="ARBA" id="ARBA00022598"/>
    </source>
</evidence>
<keyword evidence="2" id="KW-0436">Ligase</keyword>
<dbReference type="InterPro" id="IPR010071">
    <property type="entry name" value="AA_adenyl_dom"/>
</dbReference>
<dbReference type="InterPro" id="IPR023213">
    <property type="entry name" value="CAT-like_dom_sf"/>
</dbReference>
<feature type="domain" description="Carrier" evidence="3">
    <location>
        <begin position="1070"/>
        <end position="1147"/>
    </location>
</feature>
<dbReference type="SUPFAM" id="SSF56801">
    <property type="entry name" value="Acetyl-CoA synthetase-like"/>
    <property type="match status" value="1"/>
</dbReference>
<name>A0ABT3KSV8_9BURK</name>
<evidence type="ECO:0000313" key="4">
    <source>
        <dbReference type="EMBL" id="MCW5321217.1"/>
    </source>
</evidence>
<dbReference type="PANTHER" id="PTHR45527">
    <property type="entry name" value="NONRIBOSOMAL PEPTIDE SYNTHETASE"/>
    <property type="match status" value="1"/>
</dbReference>
<protein>
    <submittedName>
        <fullName evidence="4">Amino acid adenylation domain-containing protein</fullName>
    </submittedName>
</protein>
<dbReference type="InterPro" id="IPR000873">
    <property type="entry name" value="AMP-dep_synth/lig_dom"/>
</dbReference>
<dbReference type="SUPFAM" id="SSF52777">
    <property type="entry name" value="CoA-dependent acyltransferases"/>
    <property type="match status" value="2"/>
</dbReference>
<sequence>MSAVNPVTAIDPETLHGVISDLLARDMTISVQAGELRISAPKGRMDDALLRRLREVKPALLKHLASGKQEATTDLPQVVAGEDPLTPYSLSDLQRGFYLGADPGMEFHVRPHCYMEWDIEAVDIDRYEAAWNAALRRRGGSIVTVMLDDADGTAHLAPLRPFEPIRFLRIDLRGADPDMVADSLAATRSAMERDELPLDRWPWCDWRTSLLDGGRARIHYNHNSFFSDGVGTQQLLREVHARYETPSLAFEPLEIGFGDCLTALARLEASAAGERAHSYWMGRIDTLPAPPPLPQLPHIERRCRSRLNRRDGRLSTERWSSLKRAANARGLSPTVALYTIYGLVLAHWSGSRHFVVNQMVTRRFPMHRQIMEVLGNFVSLYPLEIDLRAGEDFTTLALRLQDRLNSDMEHLAIGGMAVLAELNRRKGSPGRVPVPFVVASGLGMPSAFHSDYTCLETPQTQLDHQFWELSDGSLSAQWDVLEGFFPPGLIDAMWKAYFRVLEHLSQEPGAWDERHWPLTPPEQLAIREHANAQARLLPAPDAGERLHDGLFHHATFAPDSIALIADGTRFSYGALASLALALAHRIIERLGHGRPGQPVAIAMPKGWEQVVAVHAVLLAGHIYVPLAPDLPQARMRQTLALAGASVVLVAPRQDVQKSLAGMSVIPVETAATDMQRVLAPASSPFPRAAADDPAYIIFTSGSTGVPKGVAVSHLAALNTVADINRRFDLSPRDRVFGVSALTFDLSVYDLFGPPMAGATLVLPAAQEERSPDRWAASMGEHHVTVWNSAPALLQLLVATLEASEQNHPDALAFLRLALLSGDWIPVELPQRLRSLATPRPIRVVSLGGATEASIWSIWYDVERLDPEWASIPYGYPLAHQGWHVLDAALYPAPDWVAGELYIEGRGLAIGYWNDPEKSAAAFISHPATGMRLYRTGDLGRYRSDGAIEFLGRGDDQVKVQGFRIELGDIEATLCAHASVTAAVAFVRTGVGEVGQQLVACITVRRDASDEHIPGTLRRWATGRLPTYMVPHAIHVLDSIPLSANGKVDRKALANLDFRNHMAHATRTTTPPRTPVQVRLHALWTQLLAPPGPIGIEDDFFEIGGHSFLAVSLLNAINRDIPGRRLVLGDLMAVRTISGLARRLENIDTDAPTPGTIPLHRDTRAGSPLFLIHPAAGGVMCYRELASMLTLSCQGIEAVGLSGEAPPLSDLTVMVERYLALMRCTKPADAPWLIGGWSSGGVIASAIAERLERAGEAVNGLVLIDSPSPVPTERPQALALLRFFLEDLDIGYPMDRLGSLTQPDLAEAIDAAHDCLPTLPEQRQLVAIQGVFNGVLEATRQCTVTSLTAPILMLKAGEKTATEFAGHPDRQRADWGWSRISQAPISSVVLPTTHHGLLRHPALQETASCLQTWLANLMACER</sequence>
<proteinExistence type="predicted"/>
<dbReference type="Pfam" id="PF00975">
    <property type="entry name" value="Thioesterase"/>
    <property type="match status" value="1"/>
</dbReference>
<dbReference type="PROSITE" id="PS50075">
    <property type="entry name" value="CARRIER"/>
    <property type="match status" value="1"/>
</dbReference>
<organism evidence="4 5">
    <name type="scientific">Verminephrobacter aporrectodeae subsp. tuberculatae</name>
    <dbReference type="NCBI Taxonomy" id="1110392"/>
    <lineage>
        <taxon>Bacteria</taxon>
        <taxon>Pseudomonadati</taxon>
        <taxon>Pseudomonadota</taxon>
        <taxon>Betaproteobacteria</taxon>
        <taxon>Burkholderiales</taxon>
        <taxon>Comamonadaceae</taxon>
        <taxon>Verminephrobacter</taxon>
    </lineage>
</organism>
<dbReference type="Gene3D" id="3.30.300.30">
    <property type="match status" value="1"/>
</dbReference>
<dbReference type="InterPro" id="IPR036736">
    <property type="entry name" value="ACP-like_sf"/>
</dbReference>
<gene>
    <name evidence="4" type="ORF">D5039_08615</name>
</gene>
<dbReference type="InterPro" id="IPR020845">
    <property type="entry name" value="AMP-binding_CS"/>
</dbReference>
<dbReference type="Pfam" id="PF00550">
    <property type="entry name" value="PP-binding"/>
    <property type="match status" value="1"/>
</dbReference>
<dbReference type="Gene3D" id="3.40.50.1820">
    <property type="entry name" value="alpha/beta hydrolase"/>
    <property type="match status" value="1"/>
</dbReference>
<dbReference type="Gene3D" id="1.10.10.1830">
    <property type="entry name" value="Non-ribosomal peptide synthase, adenylation domain"/>
    <property type="match status" value="1"/>
</dbReference>
<dbReference type="Proteomes" id="UP001208935">
    <property type="component" value="Unassembled WGS sequence"/>
</dbReference>
<dbReference type="InterPro" id="IPR042099">
    <property type="entry name" value="ANL_N_sf"/>
</dbReference>
<accession>A0ABT3KSV8</accession>
<dbReference type="InterPro" id="IPR001031">
    <property type="entry name" value="Thioesterase"/>
</dbReference>
<dbReference type="InterPro" id="IPR041464">
    <property type="entry name" value="TubC_N"/>
</dbReference>
<dbReference type="InterPro" id="IPR020802">
    <property type="entry name" value="TesA-like"/>
</dbReference>
<dbReference type="Pfam" id="PF13193">
    <property type="entry name" value="AMP-binding_C"/>
    <property type="match status" value="1"/>
</dbReference>
<dbReference type="Gene3D" id="3.30.559.10">
    <property type="entry name" value="Chloramphenicol acetyltransferase-like domain"/>
    <property type="match status" value="1"/>
</dbReference>
<evidence type="ECO:0000259" key="3">
    <source>
        <dbReference type="PROSITE" id="PS50075"/>
    </source>
</evidence>
<evidence type="ECO:0000256" key="1">
    <source>
        <dbReference type="ARBA" id="ARBA00004924"/>
    </source>
</evidence>
<dbReference type="PROSITE" id="PS00455">
    <property type="entry name" value="AMP_BINDING"/>
    <property type="match status" value="1"/>
</dbReference>
<dbReference type="InterPro" id="IPR025110">
    <property type="entry name" value="AMP-bd_C"/>
</dbReference>
<dbReference type="EMBL" id="QZCW01000001">
    <property type="protein sequence ID" value="MCW5321217.1"/>
    <property type="molecule type" value="Genomic_DNA"/>
</dbReference>
<dbReference type="NCBIfam" id="TIGR01733">
    <property type="entry name" value="AA-adenyl-dom"/>
    <property type="match status" value="1"/>
</dbReference>
<dbReference type="InterPro" id="IPR045851">
    <property type="entry name" value="AMP-bd_C_sf"/>
</dbReference>
<dbReference type="SMART" id="SM00824">
    <property type="entry name" value="PKS_TE"/>
    <property type="match status" value="1"/>
</dbReference>